<proteinExistence type="predicted"/>
<protein>
    <submittedName>
        <fullName evidence="1">(northern house mosquito) hypothetical protein</fullName>
    </submittedName>
</protein>
<evidence type="ECO:0000313" key="1">
    <source>
        <dbReference type="EMBL" id="CAG6453460.1"/>
    </source>
</evidence>
<accession>A0A8D8ACZ4</accession>
<organism evidence="1">
    <name type="scientific">Culex pipiens</name>
    <name type="common">House mosquito</name>
    <dbReference type="NCBI Taxonomy" id="7175"/>
    <lineage>
        <taxon>Eukaryota</taxon>
        <taxon>Metazoa</taxon>
        <taxon>Ecdysozoa</taxon>
        <taxon>Arthropoda</taxon>
        <taxon>Hexapoda</taxon>
        <taxon>Insecta</taxon>
        <taxon>Pterygota</taxon>
        <taxon>Neoptera</taxon>
        <taxon>Endopterygota</taxon>
        <taxon>Diptera</taxon>
        <taxon>Nematocera</taxon>
        <taxon>Culicoidea</taxon>
        <taxon>Culicidae</taxon>
        <taxon>Culicinae</taxon>
        <taxon>Culicini</taxon>
        <taxon>Culex</taxon>
        <taxon>Culex</taxon>
    </lineage>
</organism>
<sequence>MCLRQGHQGDQHQRVLILENIAVFHVVLHLPIIDQIQYLVVIGMPLRVAVVELLLKLEHLCCGKAVSGRVDSFLDAGHLGHRLATLPDQQLHFLRQIFLRFALHTHTRNHRHCSD</sequence>
<name>A0A8D8ACZ4_CULPI</name>
<dbReference type="EMBL" id="HBUE01022948">
    <property type="protein sequence ID" value="CAG6453460.1"/>
    <property type="molecule type" value="Transcribed_RNA"/>
</dbReference>
<reference evidence="1" key="1">
    <citation type="submission" date="2021-05" db="EMBL/GenBank/DDBJ databases">
        <authorList>
            <person name="Alioto T."/>
            <person name="Alioto T."/>
            <person name="Gomez Garrido J."/>
        </authorList>
    </citation>
    <scope>NUCLEOTIDE SEQUENCE</scope>
</reference>
<dbReference type="AlphaFoldDB" id="A0A8D8ACZ4"/>